<dbReference type="Pfam" id="PF00072">
    <property type="entry name" value="Response_reg"/>
    <property type="match status" value="1"/>
</dbReference>
<sequence length="1058" mass="118360">MSKSLRMMPIRKVFLILCLFVVSLFAIRAAWYSLMMKPDPSVPKAVQGVLDLRNWSFSEDQITVLNGEWEFFPSQLLPSNVVDKTGPVPLATTIQVPGTWNETLNPKNHSPYGYGTYRLRVLVTPDPLRSYGMYVPSLRSASKVYVNGQLLASSGEPAAEPRLYSARTIPYSLMFTSDRNEIDIELQVANYDHYREGGIIRSIKFGSYPAIEKEKWFSISMQIIVCAVLALHAIYACILYVIGMRQKAFLPFLLLIVSAIVMTLADDDKLLLQWLTFDYSWSVRLVFLAYIAVAAFLLHFAKQLLPEGGRRKTAYRVVTWLCVLSAGGVICSPAAWVLKLGIIYFLLPFVVCVMLLIRSVRTAATEDEDALFLALGMTGIITNVLGALVKTRFWPDMGYYPIDLIVTFLMFASFWFKRYFRATAQSVELASKLQAADKAKDLFLANTSHELRNPLHGMINIAQSVLETPDRDRDSKERENLELLISVGKRMSFLLNDLLDMARLRENGIRLHVRELKIQAVAPGVTDMLRFMLSGKNIRLINTIPDTFPAVLADEIRLTQILFNLLHNAVKYTVEGSITLHAFIEADKAHICVTDTGIGMDAETKRRIFLPYEQGDPDTTAVSGGIGLGLSITKQLVELHAGTLEVRSTQGSGSQFCFTLPLARSVHELSSEAAPWQEAAAGSAEAAATSNDRLKTAADASTDLSEAAAASEPLRHDAPEPTDSLASELPNILAIDDDPINLSILVNLLTIQRYRIVTASSGKEALALLDSREWDLVISDVMMPGISGYELTRQIRERFTLSELPILLLTARSQPEDIEAGFRSGANDYVTKPVDAQELRSRVQSLTEMKRSARERLRMEAAWLQAQIQPHFLFNTLNSIAALQLVNPDRMSGLLDAFGNYLRMSFDFHNSERLVPLSYELDLVRSYLYIEKERFEDRLDIRWEIDEVPGLRLPPLSIQPLVENAVRHGVLKRRSGGTICIRIKDRGDRTEIAVIDDGVGMDEETRLALLSQRQHAKRSGIGLINTDRRLRQGYGEGLLIESAPDLGTTVRFFVPSND</sequence>
<feature type="transmembrane region" description="Helical" evidence="11">
    <location>
        <begin position="370"/>
        <end position="391"/>
    </location>
</feature>
<proteinExistence type="predicted"/>
<feature type="transmembrane region" description="Helical" evidence="11">
    <location>
        <begin position="342"/>
        <end position="358"/>
    </location>
</feature>
<accession>A0ABY9T0S2</accession>
<dbReference type="CDD" id="cd17574">
    <property type="entry name" value="REC_OmpR"/>
    <property type="match status" value="1"/>
</dbReference>
<comment type="catalytic activity">
    <reaction evidence="1">
        <text>ATP + protein L-histidine = ADP + protein N-phospho-L-histidine.</text>
        <dbReference type="EC" id="2.7.13.3"/>
    </reaction>
</comment>
<keyword evidence="6" id="KW-0418">Kinase</keyword>
<dbReference type="InterPro" id="IPR036890">
    <property type="entry name" value="HATPase_C_sf"/>
</dbReference>
<evidence type="ECO:0000313" key="15">
    <source>
        <dbReference type="Proteomes" id="UP001256827"/>
    </source>
</evidence>
<keyword evidence="7 14" id="KW-0067">ATP-binding</keyword>
<dbReference type="PANTHER" id="PTHR43047:SF72">
    <property type="entry name" value="OSMOSENSING HISTIDINE PROTEIN KINASE SLN1"/>
    <property type="match status" value="1"/>
</dbReference>
<dbReference type="SUPFAM" id="SSF52172">
    <property type="entry name" value="CheY-like"/>
    <property type="match status" value="1"/>
</dbReference>
<reference evidence="14 15" key="1">
    <citation type="submission" date="2023-09" db="EMBL/GenBank/DDBJ databases">
        <title>Complete Genome and Methylome dissection of Bacillus brevis NEB573 original source of BbsI restriction endonuclease.</title>
        <authorList>
            <person name="Fomenkov A."/>
            <person name="Roberts R.D."/>
        </authorList>
    </citation>
    <scope>NUCLEOTIDE SEQUENCE [LARGE SCALE GENOMIC DNA]</scope>
    <source>
        <strain evidence="14 15">NEB573</strain>
    </source>
</reference>
<keyword evidence="15" id="KW-1185">Reference proteome</keyword>
<evidence type="ECO:0000256" key="9">
    <source>
        <dbReference type="PROSITE-ProRule" id="PRU00169"/>
    </source>
</evidence>
<evidence type="ECO:0000256" key="8">
    <source>
        <dbReference type="ARBA" id="ARBA00023012"/>
    </source>
</evidence>
<feature type="region of interest" description="Disordered" evidence="10">
    <location>
        <begin position="683"/>
        <end position="723"/>
    </location>
</feature>
<protein>
    <recommendedName>
        <fullName evidence="2">histidine kinase</fullName>
        <ecNumber evidence="2">2.7.13.3</ecNumber>
    </recommendedName>
</protein>
<dbReference type="SMART" id="SM00388">
    <property type="entry name" value="HisKA"/>
    <property type="match status" value="1"/>
</dbReference>
<evidence type="ECO:0000256" key="11">
    <source>
        <dbReference type="SAM" id="Phobius"/>
    </source>
</evidence>
<dbReference type="Pfam" id="PF07695">
    <property type="entry name" value="7TMR-DISM_7TM"/>
    <property type="match status" value="1"/>
</dbReference>
<evidence type="ECO:0000256" key="4">
    <source>
        <dbReference type="ARBA" id="ARBA00022679"/>
    </source>
</evidence>
<dbReference type="InterPro" id="IPR011623">
    <property type="entry name" value="7TMR_DISM_rcpt_extracell_dom1"/>
</dbReference>
<dbReference type="Proteomes" id="UP001256827">
    <property type="component" value="Chromosome"/>
</dbReference>
<evidence type="ECO:0000259" key="12">
    <source>
        <dbReference type="PROSITE" id="PS50109"/>
    </source>
</evidence>
<dbReference type="RefSeq" id="WP_310764933.1">
    <property type="nucleotide sequence ID" value="NZ_CP134050.1"/>
</dbReference>
<dbReference type="EMBL" id="CP134050">
    <property type="protein sequence ID" value="WNC13427.1"/>
    <property type="molecule type" value="Genomic_DNA"/>
</dbReference>
<feature type="transmembrane region" description="Helical" evidence="11">
    <location>
        <begin position="285"/>
        <end position="305"/>
    </location>
</feature>
<dbReference type="Gene3D" id="3.40.50.2300">
    <property type="match status" value="1"/>
</dbReference>
<organism evidence="14 15">
    <name type="scientific">Brevibacillus brevis</name>
    <name type="common">Bacillus brevis</name>
    <dbReference type="NCBI Taxonomy" id="1393"/>
    <lineage>
        <taxon>Bacteria</taxon>
        <taxon>Bacillati</taxon>
        <taxon>Bacillota</taxon>
        <taxon>Bacilli</taxon>
        <taxon>Bacillales</taxon>
        <taxon>Paenibacillaceae</taxon>
        <taxon>Brevibacillus</taxon>
    </lineage>
</organism>
<evidence type="ECO:0000256" key="1">
    <source>
        <dbReference type="ARBA" id="ARBA00000085"/>
    </source>
</evidence>
<keyword evidence="11" id="KW-1133">Transmembrane helix</keyword>
<keyword evidence="3 9" id="KW-0597">Phosphoprotein</keyword>
<evidence type="ECO:0000256" key="10">
    <source>
        <dbReference type="SAM" id="MobiDB-lite"/>
    </source>
</evidence>
<dbReference type="SMART" id="SM00448">
    <property type="entry name" value="REC"/>
    <property type="match status" value="1"/>
</dbReference>
<dbReference type="Pfam" id="PF06580">
    <property type="entry name" value="His_kinase"/>
    <property type="match status" value="1"/>
</dbReference>
<dbReference type="InterPro" id="IPR010559">
    <property type="entry name" value="Sig_transdc_His_kin_internal"/>
</dbReference>
<evidence type="ECO:0000256" key="2">
    <source>
        <dbReference type="ARBA" id="ARBA00012438"/>
    </source>
</evidence>
<evidence type="ECO:0000256" key="6">
    <source>
        <dbReference type="ARBA" id="ARBA00022777"/>
    </source>
</evidence>
<dbReference type="Pfam" id="PF02518">
    <property type="entry name" value="HATPase_c"/>
    <property type="match status" value="2"/>
</dbReference>
<dbReference type="InterPro" id="IPR008979">
    <property type="entry name" value="Galactose-bd-like_sf"/>
</dbReference>
<dbReference type="SMART" id="SM00387">
    <property type="entry name" value="HATPase_c"/>
    <property type="match status" value="2"/>
</dbReference>
<dbReference type="EC" id="2.7.13.3" evidence="2"/>
<keyword evidence="8" id="KW-0902">Two-component regulatory system</keyword>
<dbReference type="Pfam" id="PF00512">
    <property type="entry name" value="HisKA"/>
    <property type="match status" value="1"/>
</dbReference>
<dbReference type="Gene3D" id="1.10.287.130">
    <property type="match status" value="1"/>
</dbReference>
<dbReference type="InterPro" id="IPR003661">
    <property type="entry name" value="HisK_dim/P_dom"/>
</dbReference>
<dbReference type="PANTHER" id="PTHR43047">
    <property type="entry name" value="TWO-COMPONENT HISTIDINE PROTEIN KINASE"/>
    <property type="match status" value="1"/>
</dbReference>
<feature type="transmembrane region" description="Helical" evidence="11">
    <location>
        <begin position="248"/>
        <end position="265"/>
    </location>
</feature>
<feature type="transmembrane region" description="Helical" evidence="11">
    <location>
        <begin position="397"/>
        <end position="416"/>
    </location>
</feature>
<feature type="domain" description="Response regulatory" evidence="13">
    <location>
        <begin position="731"/>
        <end position="847"/>
    </location>
</feature>
<dbReference type="InterPro" id="IPR011006">
    <property type="entry name" value="CheY-like_superfamily"/>
</dbReference>
<keyword evidence="11" id="KW-0812">Transmembrane</keyword>
<feature type="domain" description="Histidine kinase" evidence="12">
    <location>
        <begin position="446"/>
        <end position="664"/>
    </location>
</feature>
<feature type="transmembrane region" description="Helical" evidence="11">
    <location>
        <begin position="317"/>
        <end position="336"/>
    </location>
</feature>
<keyword evidence="5" id="KW-0547">Nucleotide-binding</keyword>
<dbReference type="PRINTS" id="PR00344">
    <property type="entry name" value="BCTRLSENSOR"/>
</dbReference>
<evidence type="ECO:0000256" key="5">
    <source>
        <dbReference type="ARBA" id="ARBA00022741"/>
    </source>
</evidence>
<feature type="transmembrane region" description="Helical" evidence="11">
    <location>
        <begin position="216"/>
        <end position="241"/>
    </location>
</feature>
<dbReference type="InterPro" id="IPR003594">
    <property type="entry name" value="HATPase_dom"/>
</dbReference>
<evidence type="ECO:0000313" key="14">
    <source>
        <dbReference type="EMBL" id="WNC13427.1"/>
    </source>
</evidence>
<dbReference type="SUPFAM" id="SSF49785">
    <property type="entry name" value="Galactose-binding domain-like"/>
    <property type="match status" value="1"/>
</dbReference>
<keyword evidence="11" id="KW-0472">Membrane</keyword>
<evidence type="ECO:0000256" key="7">
    <source>
        <dbReference type="ARBA" id="ARBA00022840"/>
    </source>
</evidence>
<dbReference type="GO" id="GO:0005524">
    <property type="term" value="F:ATP binding"/>
    <property type="evidence" value="ECO:0007669"/>
    <property type="project" value="UniProtKB-KW"/>
</dbReference>
<name>A0ABY9T0S2_BREBE</name>
<dbReference type="SUPFAM" id="SSF47384">
    <property type="entry name" value="Homodimeric domain of signal transducing histidine kinase"/>
    <property type="match status" value="1"/>
</dbReference>
<gene>
    <name evidence="14" type="ORF">RGB73_22410</name>
</gene>
<dbReference type="PROSITE" id="PS50110">
    <property type="entry name" value="RESPONSE_REGULATORY"/>
    <property type="match status" value="1"/>
</dbReference>
<keyword evidence="4" id="KW-0808">Transferase</keyword>
<evidence type="ECO:0000256" key="3">
    <source>
        <dbReference type="ARBA" id="ARBA00022553"/>
    </source>
</evidence>
<evidence type="ECO:0000259" key="13">
    <source>
        <dbReference type="PROSITE" id="PS50110"/>
    </source>
</evidence>
<dbReference type="CDD" id="cd00082">
    <property type="entry name" value="HisKA"/>
    <property type="match status" value="1"/>
</dbReference>
<dbReference type="InterPro" id="IPR004358">
    <property type="entry name" value="Sig_transdc_His_kin-like_C"/>
</dbReference>
<dbReference type="Gene3D" id="2.60.120.260">
    <property type="entry name" value="Galactose-binding domain-like"/>
    <property type="match status" value="1"/>
</dbReference>
<dbReference type="CDD" id="cd16922">
    <property type="entry name" value="HATPase_EvgS-ArcB-TorS-like"/>
    <property type="match status" value="1"/>
</dbReference>
<feature type="modified residue" description="4-aspartylphosphate" evidence="9">
    <location>
        <position position="780"/>
    </location>
</feature>
<dbReference type="PROSITE" id="PS50109">
    <property type="entry name" value="HIS_KIN"/>
    <property type="match status" value="1"/>
</dbReference>
<dbReference type="InterPro" id="IPR001789">
    <property type="entry name" value="Sig_transdc_resp-reg_receiver"/>
</dbReference>
<dbReference type="Gene3D" id="3.30.565.10">
    <property type="entry name" value="Histidine kinase-like ATPase, C-terminal domain"/>
    <property type="match status" value="2"/>
</dbReference>
<dbReference type="InterPro" id="IPR036097">
    <property type="entry name" value="HisK_dim/P_sf"/>
</dbReference>
<dbReference type="InterPro" id="IPR005467">
    <property type="entry name" value="His_kinase_dom"/>
</dbReference>
<dbReference type="SUPFAM" id="SSF55874">
    <property type="entry name" value="ATPase domain of HSP90 chaperone/DNA topoisomerase II/histidine kinase"/>
    <property type="match status" value="2"/>
</dbReference>